<dbReference type="Pfam" id="PF00270">
    <property type="entry name" value="DEAD"/>
    <property type="match status" value="1"/>
</dbReference>
<evidence type="ECO:0000313" key="16">
    <source>
        <dbReference type="EMBL" id="JAP64378.1"/>
    </source>
</evidence>
<dbReference type="InterPro" id="IPR027417">
    <property type="entry name" value="P-loop_NTPase"/>
</dbReference>
<organism evidence="16">
    <name type="scientific">Hyalomma excavatum</name>
    <dbReference type="NCBI Taxonomy" id="257692"/>
    <lineage>
        <taxon>Eukaryota</taxon>
        <taxon>Metazoa</taxon>
        <taxon>Ecdysozoa</taxon>
        <taxon>Arthropoda</taxon>
        <taxon>Chelicerata</taxon>
        <taxon>Arachnida</taxon>
        <taxon>Acari</taxon>
        <taxon>Parasitiformes</taxon>
        <taxon>Ixodida</taxon>
        <taxon>Ixodoidea</taxon>
        <taxon>Ixodidae</taxon>
        <taxon>Hyalomminae</taxon>
        <taxon>Hyalomma</taxon>
    </lineage>
</organism>
<dbReference type="InterPro" id="IPR048333">
    <property type="entry name" value="HA2_WH"/>
</dbReference>
<evidence type="ECO:0000256" key="1">
    <source>
        <dbReference type="ARBA" id="ARBA00004123"/>
    </source>
</evidence>
<dbReference type="FunFam" id="3.40.50.300:FF:000007">
    <property type="entry name" value="Pre-mRNA-splicing factor ATP-dependent RNA helicase"/>
    <property type="match status" value="1"/>
</dbReference>
<keyword evidence="4" id="KW-0547">Nucleotide-binding</keyword>
<dbReference type="SUPFAM" id="SSF52540">
    <property type="entry name" value="P-loop containing nucleoside triphosphate hydrolases"/>
    <property type="match status" value="1"/>
</dbReference>
<dbReference type="SMART" id="SM00487">
    <property type="entry name" value="DEXDc"/>
    <property type="match status" value="1"/>
</dbReference>
<accession>A0A131XEA0</accession>
<keyword evidence="6 16" id="KW-0347">Helicase</keyword>
<evidence type="ECO:0000256" key="13">
    <source>
        <dbReference type="SAM" id="MobiDB-lite"/>
    </source>
</evidence>
<keyword evidence="5" id="KW-0378">Hydrolase</keyword>
<dbReference type="InterPro" id="IPR007502">
    <property type="entry name" value="Helicase-assoc_dom"/>
</dbReference>
<comment type="catalytic activity">
    <reaction evidence="11">
        <text>ATP + H2O = ADP + phosphate + H(+)</text>
        <dbReference type="Rhea" id="RHEA:13065"/>
        <dbReference type="ChEBI" id="CHEBI:15377"/>
        <dbReference type="ChEBI" id="CHEBI:15378"/>
        <dbReference type="ChEBI" id="CHEBI:30616"/>
        <dbReference type="ChEBI" id="CHEBI:43474"/>
        <dbReference type="ChEBI" id="CHEBI:456216"/>
        <dbReference type="EC" id="3.6.4.13"/>
    </reaction>
</comment>
<proteinExistence type="evidence at transcript level"/>
<evidence type="ECO:0000259" key="14">
    <source>
        <dbReference type="PROSITE" id="PS51192"/>
    </source>
</evidence>
<dbReference type="GO" id="GO:0008380">
    <property type="term" value="P:RNA splicing"/>
    <property type="evidence" value="ECO:0007669"/>
    <property type="project" value="UniProtKB-KW"/>
</dbReference>
<dbReference type="Pfam" id="PF21010">
    <property type="entry name" value="HA2_C"/>
    <property type="match status" value="1"/>
</dbReference>
<evidence type="ECO:0000256" key="5">
    <source>
        <dbReference type="ARBA" id="ARBA00022801"/>
    </source>
</evidence>
<evidence type="ECO:0000256" key="9">
    <source>
        <dbReference type="ARBA" id="ARBA00023242"/>
    </source>
</evidence>
<dbReference type="PANTHER" id="PTHR18934:SF109">
    <property type="entry name" value="ATP-DEPENDENT RNA HELICASE DHX15 HOMOLOG"/>
    <property type="match status" value="1"/>
</dbReference>
<keyword evidence="9" id="KW-0539">Nucleus</keyword>
<dbReference type="InterPro" id="IPR044756">
    <property type="entry name" value="DHX15_DEXHc"/>
</dbReference>
<keyword evidence="3" id="KW-0507">mRNA processing</keyword>
<feature type="region of interest" description="Disordered" evidence="13">
    <location>
        <begin position="1"/>
        <end position="38"/>
    </location>
</feature>
<dbReference type="CDD" id="cd18791">
    <property type="entry name" value="SF2_C_RHA"/>
    <property type="match status" value="1"/>
</dbReference>
<evidence type="ECO:0000256" key="7">
    <source>
        <dbReference type="ARBA" id="ARBA00022840"/>
    </source>
</evidence>
<dbReference type="GO" id="GO:0003723">
    <property type="term" value="F:RNA binding"/>
    <property type="evidence" value="ECO:0007669"/>
    <property type="project" value="TreeGrafter"/>
</dbReference>
<dbReference type="Pfam" id="PF04408">
    <property type="entry name" value="WHD_HA2"/>
    <property type="match status" value="1"/>
</dbReference>
<comment type="subcellular location">
    <subcellularLocation>
        <location evidence="1">Nucleus</location>
    </subcellularLocation>
</comment>
<evidence type="ECO:0000259" key="15">
    <source>
        <dbReference type="PROSITE" id="PS51194"/>
    </source>
</evidence>
<evidence type="ECO:0000256" key="2">
    <source>
        <dbReference type="ARBA" id="ARBA00012552"/>
    </source>
</evidence>
<dbReference type="PROSITE" id="PS51192">
    <property type="entry name" value="HELICASE_ATP_BIND_1"/>
    <property type="match status" value="1"/>
</dbReference>
<dbReference type="PROSITE" id="PS51194">
    <property type="entry name" value="HELICASE_CTER"/>
    <property type="match status" value="1"/>
</dbReference>
<dbReference type="PANTHER" id="PTHR18934">
    <property type="entry name" value="ATP-DEPENDENT RNA HELICASE"/>
    <property type="match status" value="1"/>
</dbReference>
<dbReference type="InterPro" id="IPR011545">
    <property type="entry name" value="DEAD/DEAH_box_helicase_dom"/>
</dbReference>
<dbReference type="GO" id="GO:0016787">
    <property type="term" value="F:hydrolase activity"/>
    <property type="evidence" value="ECO:0007669"/>
    <property type="project" value="UniProtKB-KW"/>
</dbReference>
<protein>
    <recommendedName>
        <fullName evidence="2">RNA helicase</fullName>
        <ecNumber evidence="2">3.6.4.13</ecNumber>
    </recommendedName>
    <alternativeName>
        <fullName evidence="12">DEAH box protein 15</fullName>
    </alternativeName>
</protein>
<dbReference type="AlphaFoldDB" id="A0A131XEA0"/>
<dbReference type="Gene3D" id="3.40.50.300">
    <property type="entry name" value="P-loop containing nucleotide triphosphate hydrolases"/>
    <property type="match status" value="2"/>
</dbReference>
<dbReference type="PROSITE" id="PS00690">
    <property type="entry name" value="DEAH_ATP_HELICASE"/>
    <property type="match status" value="1"/>
</dbReference>
<evidence type="ECO:0000256" key="12">
    <source>
        <dbReference type="ARBA" id="ARBA00083333"/>
    </source>
</evidence>
<dbReference type="Pfam" id="PF07717">
    <property type="entry name" value="OB_NTP_bind"/>
    <property type="match status" value="1"/>
</dbReference>
<name>A0A131XEA0_9ACAR</name>
<dbReference type="InterPro" id="IPR001650">
    <property type="entry name" value="Helicase_C-like"/>
</dbReference>
<evidence type="ECO:0000256" key="6">
    <source>
        <dbReference type="ARBA" id="ARBA00022806"/>
    </source>
</evidence>
<dbReference type="FunFam" id="1.20.120.1080:FF:000003">
    <property type="entry name" value="Pre-mRNA-splicing factor ATP-dependent RNA helicase PRP43"/>
    <property type="match status" value="1"/>
</dbReference>
<keyword evidence="7" id="KW-0067">ATP-binding</keyword>
<evidence type="ECO:0000256" key="10">
    <source>
        <dbReference type="ARBA" id="ARBA00024333"/>
    </source>
</evidence>
<dbReference type="SMART" id="SM00847">
    <property type="entry name" value="HA2"/>
    <property type="match status" value="1"/>
</dbReference>
<evidence type="ECO:0000256" key="3">
    <source>
        <dbReference type="ARBA" id="ARBA00022664"/>
    </source>
</evidence>
<feature type="domain" description="Helicase C-terminal" evidence="15">
    <location>
        <begin position="269"/>
        <end position="449"/>
    </location>
</feature>
<dbReference type="GO" id="GO:0005681">
    <property type="term" value="C:spliceosomal complex"/>
    <property type="evidence" value="ECO:0007669"/>
    <property type="project" value="TreeGrafter"/>
</dbReference>
<dbReference type="InterPro" id="IPR002464">
    <property type="entry name" value="DNA/RNA_helicase_DEAH_CS"/>
</dbReference>
<comment type="similarity">
    <text evidence="10">Belongs to the DEAD box helicase family. DEAH subfamily. DDX15/PRP43 sub-subfamily.</text>
</comment>
<feature type="compositionally biased region" description="Basic and acidic residues" evidence="13">
    <location>
        <begin position="14"/>
        <end position="34"/>
    </location>
</feature>
<dbReference type="Pfam" id="PF00271">
    <property type="entry name" value="Helicase_C"/>
    <property type="match status" value="1"/>
</dbReference>
<reference evidence="16" key="1">
    <citation type="journal article" date="2017" name="Ticks Tick Borne Dis.">
        <title>An insight into the sialome of Hyalomma excavatum.</title>
        <authorList>
            <person name="Ribeiro J.M."/>
            <person name="Slovak M."/>
            <person name="Francischetti I.M."/>
        </authorList>
    </citation>
    <scope>NUCLEOTIDE SEQUENCE</scope>
    <source>
        <strain evidence="16">Samish</strain>
        <tissue evidence="16">Salivary glands</tissue>
    </source>
</reference>
<dbReference type="EC" id="3.6.4.13" evidence="2"/>
<dbReference type="GO" id="GO:0006397">
    <property type="term" value="P:mRNA processing"/>
    <property type="evidence" value="ECO:0007669"/>
    <property type="project" value="UniProtKB-KW"/>
</dbReference>
<evidence type="ECO:0000256" key="11">
    <source>
        <dbReference type="ARBA" id="ARBA00047984"/>
    </source>
</evidence>
<dbReference type="SMART" id="SM00490">
    <property type="entry name" value="HELICc"/>
    <property type="match status" value="1"/>
</dbReference>
<dbReference type="GO" id="GO:0005524">
    <property type="term" value="F:ATP binding"/>
    <property type="evidence" value="ECO:0007669"/>
    <property type="project" value="UniProtKB-KW"/>
</dbReference>
<keyword evidence="8" id="KW-0508">mRNA splicing</keyword>
<sequence length="727" mass="83154">MSKRHRIDVGDSPVTKKRDRDLDYDRDGKEKVDNCHNSQSVPVSQQLNALTGLPYSNRYYELFRKRIALPVWEYRDKFFDYLNNHQILVLVGETGSGKTTQIPQWCVELLRQKGGRRGVACTQPRRVAAMSVAARVAEEMDVAIGQEVGYSIRFEDCSSPKTLLKYMTDGMLLREAMSDPLLEAYGVVLLDEAHERTLATDILMGVLKQVVTQRPDLKIVVMSATLDAGKFQNYFDNAPLMSVPGRTHPVEIFYTPEPERDYLEAAIRTVIQIHMCEEIEGDILLFLTGQEEIEEACKRLKREIDNLGPDVGEMKCIPLYSSLPPNLQQRIFEPPPPAKANGAIGRKVVVSTNIAETSLTIDGVVFVIDPGFAKQKVYNPRIRVESLLVSPISKASSQQRAGRAGRTRPGKCFRLYTEKAYKTEMQDQTYPEILRSNLGSVVLQLKKLGIDDLVHFDFMDPPAPETLMRALELLNYLQSLDDNGELTELGSIMAEFPLDPQLAKMLITSCEYNCSNEALSITAMLSVPQCFVRPNEAKKAADESKMRFAHIDGDHLTLLNVYHAFKQNHEDTQWCYDNFINYRSMKSADNVRQQLSRIMDRFNLRRTSTEFTSKDYYINIRKTLVSGFFMQVAHLERTGHYLTIKDNQVVQLHPSTCLDHKPEWVVYNEFVLTTKNYIRTVTDIKPEWLIKIAPNYYDMSNFPQCEAKRQLEILIAKMETRQYQEGF</sequence>
<feature type="domain" description="Helicase ATP-binding" evidence="14">
    <location>
        <begin position="79"/>
        <end position="244"/>
    </location>
</feature>
<dbReference type="Gene3D" id="1.20.120.1080">
    <property type="match status" value="1"/>
</dbReference>
<dbReference type="InterPro" id="IPR011709">
    <property type="entry name" value="DEAD-box_helicase_OB_fold"/>
</dbReference>
<evidence type="ECO:0000256" key="4">
    <source>
        <dbReference type="ARBA" id="ARBA00022741"/>
    </source>
</evidence>
<dbReference type="GO" id="GO:0003724">
    <property type="term" value="F:RNA helicase activity"/>
    <property type="evidence" value="ECO:0007669"/>
    <property type="project" value="UniProtKB-EC"/>
</dbReference>
<dbReference type="FunFam" id="3.40.50.300:FF:000324">
    <property type="entry name" value="pre-mRNA-splicing factor ATP-dependent RNA helicase DHX15"/>
    <property type="match status" value="1"/>
</dbReference>
<dbReference type="InterPro" id="IPR014001">
    <property type="entry name" value="Helicase_ATP-bd"/>
</dbReference>
<dbReference type="CDD" id="cd17973">
    <property type="entry name" value="DEXHc_DHX15"/>
    <property type="match status" value="1"/>
</dbReference>
<evidence type="ECO:0000256" key="8">
    <source>
        <dbReference type="ARBA" id="ARBA00023187"/>
    </source>
</evidence>
<dbReference type="GO" id="GO:0140374">
    <property type="term" value="P:antiviral innate immune response"/>
    <property type="evidence" value="ECO:0007669"/>
    <property type="project" value="UniProtKB-ARBA"/>
</dbReference>
<dbReference type="EMBL" id="GEFH01004203">
    <property type="protein sequence ID" value="JAP64378.1"/>
    <property type="molecule type" value="mRNA"/>
</dbReference>